<dbReference type="AlphaFoldDB" id="A0AAE5EU27"/>
<dbReference type="Gene3D" id="1.10.3210.10">
    <property type="entry name" value="Hypothetical protein af1432"/>
    <property type="match status" value="1"/>
</dbReference>
<dbReference type="Pfam" id="PF08668">
    <property type="entry name" value="HDOD"/>
    <property type="match status" value="1"/>
</dbReference>
<dbReference type="PANTHER" id="PTHR33525">
    <property type="match status" value="1"/>
</dbReference>
<keyword evidence="1" id="KW-0614">Plasmid</keyword>
<dbReference type="KEGG" id="vcy:IX92_28355"/>
<evidence type="ECO:0000313" key="1">
    <source>
        <dbReference type="EMBL" id="AIW22943.1"/>
    </source>
</evidence>
<dbReference type="GeneID" id="93945044"/>
<name>A0AAE5EU27_9VIBR</name>
<accession>A0AAE5EU27</accession>
<dbReference type="KEGG" id="vct:JV59_25440"/>
<proteinExistence type="predicted"/>
<dbReference type="EMBL" id="CP009620">
    <property type="protein sequence ID" value="AIW22943.1"/>
    <property type="molecule type" value="Genomic_DNA"/>
</dbReference>
<keyword evidence="2" id="KW-1185">Reference proteome</keyword>
<protein>
    <submittedName>
        <fullName evidence="1">Uncharacterized protein</fullName>
    </submittedName>
</protein>
<geneLocation type="plasmid" evidence="1 2">
    <name>p319</name>
</geneLocation>
<evidence type="ECO:0000313" key="2">
    <source>
        <dbReference type="Proteomes" id="UP000030081"/>
    </source>
</evidence>
<gene>
    <name evidence="1" type="ORF">IX92_28355</name>
</gene>
<dbReference type="RefSeq" id="WP_040122594.1">
    <property type="nucleotide sequence ID" value="NZ_CM004384.1"/>
</dbReference>
<dbReference type="SUPFAM" id="SSF109604">
    <property type="entry name" value="HD-domain/PDEase-like"/>
    <property type="match status" value="1"/>
</dbReference>
<dbReference type="InterPro" id="IPR013976">
    <property type="entry name" value="HDOD"/>
</dbReference>
<dbReference type="PANTHER" id="PTHR33525:SF6">
    <property type="entry name" value="HDOD DOMAIN-CONTAINING PROTEIN"/>
    <property type="match status" value="1"/>
</dbReference>
<dbReference type="PROSITE" id="PS51833">
    <property type="entry name" value="HDOD"/>
    <property type="match status" value="1"/>
</dbReference>
<reference evidence="1 2" key="1">
    <citation type="submission" date="2014-10" db="EMBL/GenBank/DDBJ databases">
        <title>The Complete Genome Sequence for the Shellfish Pathogen Vibrio coralliilyticus RE98 Isolated from a Shellfish Hatchery.</title>
        <authorList>
            <person name="Richards G.P."/>
            <person name="Bono J.L."/>
            <person name="Watson M.A."/>
            <person name="Needleman D.S."/>
        </authorList>
    </citation>
    <scope>NUCLEOTIDE SEQUENCE [LARGE SCALE GENOMIC DNA]</scope>
    <source>
        <strain evidence="1 2">RE98</strain>
        <plasmid evidence="1 2">p319</plasmid>
    </source>
</reference>
<sequence length="350" mass="39007">MFKKVLDALFHTSSDLESVVPAVGEDKPAPSHKEKGRVSLLDGVVMSPHDVAFLDHLFGDSSLLTETDPFSEHVAGQLERVLLSPQVMLNELPIMPASVSTLIAELENEEFHVDALIEVIESEPSMAADVIKLANSPRYKRSERSITDLRAAFMNIGSQGLIEGVIESYVRQMTPSFNVYWRQFGQNIWTHSVQTADFSKALVKGTELEQESATAYFVGLIRNLGRMLTFQIMIEAFRHVDPEASPNSSAFKKLVHGYEARLTFTVAHYWQLPDTVQVALAYQVSRQLKRTPLGVAIYEANYLSEMQCLLASSAVNVDMLSQENDHHLSTPNARQQALDMMSKHQASTPS</sequence>
<dbReference type="Proteomes" id="UP000030081">
    <property type="component" value="Plasmid p319"/>
</dbReference>
<dbReference type="InterPro" id="IPR052340">
    <property type="entry name" value="RNase_Y/CdgJ"/>
</dbReference>
<organism evidence="1 2">
    <name type="scientific">Vibrio coralliilyticus</name>
    <dbReference type="NCBI Taxonomy" id="190893"/>
    <lineage>
        <taxon>Bacteria</taxon>
        <taxon>Pseudomonadati</taxon>
        <taxon>Pseudomonadota</taxon>
        <taxon>Gammaproteobacteria</taxon>
        <taxon>Vibrionales</taxon>
        <taxon>Vibrionaceae</taxon>
        <taxon>Vibrio</taxon>
    </lineage>
</organism>